<evidence type="ECO:0000313" key="1">
    <source>
        <dbReference type="EMBL" id="MDR6842307.1"/>
    </source>
</evidence>
<name>A0ABU1RUP5_9GAMM</name>
<keyword evidence="2" id="KW-1185">Reference proteome</keyword>
<accession>A0ABU1RUP5</accession>
<gene>
    <name evidence="1" type="ORF">J2W94_002601</name>
</gene>
<organism evidence="1 2">
    <name type="scientific">Pseudoxanthomonas sacheonensis</name>
    <dbReference type="NCBI Taxonomy" id="443615"/>
    <lineage>
        <taxon>Bacteria</taxon>
        <taxon>Pseudomonadati</taxon>
        <taxon>Pseudomonadota</taxon>
        <taxon>Gammaproteobacteria</taxon>
        <taxon>Lysobacterales</taxon>
        <taxon>Lysobacteraceae</taxon>
        <taxon>Pseudoxanthomonas</taxon>
    </lineage>
</organism>
<sequence length="145" mass="16292">MVNVQTLHRRAARVLPEVIKTSGVLLEDAGQNELTAMLFPLRRKSTGAVLFRLSVEMINEMASDPLAYLREATQAREGLGRRCDPFVYREWRVAHIPGSWLAMVCQSCTEPRAASVWAYFTTKTDGKALVVVIPFECVAAYVWCD</sequence>
<dbReference type="RefSeq" id="WP_310094117.1">
    <property type="nucleotide sequence ID" value="NZ_JAVDTT010000003.1"/>
</dbReference>
<reference evidence="1 2" key="1">
    <citation type="submission" date="2023-07" db="EMBL/GenBank/DDBJ databases">
        <title>Sorghum-associated microbial communities from plants grown in Nebraska, USA.</title>
        <authorList>
            <person name="Schachtman D."/>
        </authorList>
    </citation>
    <scope>NUCLEOTIDE SEQUENCE [LARGE SCALE GENOMIC DNA]</scope>
    <source>
        <strain evidence="1 2">BE107</strain>
    </source>
</reference>
<proteinExistence type="predicted"/>
<dbReference type="Proteomes" id="UP001254759">
    <property type="component" value="Unassembled WGS sequence"/>
</dbReference>
<evidence type="ECO:0000313" key="2">
    <source>
        <dbReference type="Proteomes" id="UP001254759"/>
    </source>
</evidence>
<dbReference type="EMBL" id="JAVDTT010000003">
    <property type="protein sequence ID" value="MDR6842307.1"/>
    <property type="molecule type" value="Genomic_DNA"/>
</dbReference>
<protein>
    <submittedName>
        <fullName evidence="1">Uncharacterized protein</fullName>
    </submittedName>
</protein>
<comment type="caution">
    <text evidence="1">The sequence shown here is derived from an EMBL/GenBank/DDBJ whole genome shotgun (WGS) entry which is preliminary data.</text>
</comment>